<name>A0A3B1AJY9_9ZZZZ</name>
<dbReference type="AlphaFoldDB" id="A0A3B1AJY9"/>
<protein>
    <recommendedName>
        <fullName evidence="1">Alginate export domain-containing protein</fullName>
    </recommendedName>
</protein>
<proteinExistence type="predicted"/>
<feature type="domain" description="Alginate export" evidence="1">
    <location>
        <begin position="120"/>
        <end position="277"/>
    </location>
</feature>
<dbReference type="InterPro" id="IPR025388">
    <property type="entry name" value="Alginate_export_dom"/>
</dbReference>
<dbReference type="EMBL" id="UOFU01000151">
    <property type="protein sequence ID" value="VAW98679.1"/>
    <property type="molecule type" value="Genomic_DNA"/>
</dbReference>
<dbReference type="Gene3D" id="2.40.160.10">
    <property type="entry name" value="Porin"/>
    <property type="match status" value="1"/>
</dbReference>
<sequence>MYQTQTPRKNIFCPAALAAACAAVLLGGFTTMPVLAGDNLTDALTGGKATLDMRVRYEGVNQDNALDDATALTVRTRLGYKTGDFMNISGFLEMSNVTSLTADEDYNSKANGNAAYSVIADPTNTIVNRAYLDYTGIADTTLRYGQQRIIYDNARFIGNVGWRQTEQTYTAFRITNKSLSDTTLDYAYLSNRFTITAGNEDIKAHLLNANYSGLGVGKLTGYAYLLEFEAPAAASKSSQTVGVRFNGATKGDLTFVYTAEYANQSDYKDGSSDIDASYYRLIGGIGMSGITVSLGYEVLGSNSGNYGFSTPLATLHGQNGWADQFLGTPKDGLTDATLKVAGKLAGVKLVGVYHDYSADDGSADYGSELDFLAAMKFGKNYSVGLKLASYKAGDAGTGKVDTDKLWIWGGLKF</sequence>
<organism evidence="2">
    <name type="scientific">hydrothermal vent metagenome</name>
    <dbReference type="NCBI Taxonomy" id="652676"/>
    <lineage>
        <taxon>unclassified sequences</taxon>
        <taxon>metagenomes</taxon>
        <taxon>ecological metagenomes</taxon>
    </lineage>
</organism>
<evidence type="ECO:0000259" key="1">
    <source>
        <dbReference type="Pfam" id="PF13372"/>
    </source>
</evidence>
<evidence type="ECO:0000313" key="2">
    <source>
        <dbReference type="EMBL" id="VAW98679.1"/>
    </source>
</evidence>
<dbReference type="InterPro" id="IPR023614">
    <property type="entry name" value="Porin_dom_sf"/>
</dbReference>
<gene>
    <name evidence="2" type="ORF">MNBD_GAMMA20-40</name>
</gene>
<dbReference type="Pfam" id="PF13372">
    <property type="entry name" value="Alginate_exp"/>
    <property type="match status" value="1"/>
</dbReference>
<reference evidence="2" key="1">
    <citation type="submission" date="2018-06" db="EMBL/GenBank/DDBJ databases">
        <authorList>
            <person name="Zhirakovskaya E."/>
        </authorList>
    </citation>
    <scope>NUCLEOTIDE SEQUENCE</scope>
</reference>
<accession>A0A3B1AJY9</accession>